<dbReference type="GO" id="GO:0005509">
    <property type="term" value="F:calcium ion binding"/>
    <property type="evidence" value="ECO:0007669"/>
    <property type="project" value="InterPro"/>
</dbReference>
<dbReference type="SUPFAM" id="SSF55816">
    <property type="entry name" value="5'-nucleotidase (syn. UDP-sugar hydrolase), C-terminal domain"/>
    <property type="match status" value="1"/>
</dbReference>
<dbReference type="PROSITE" id="PS50222">
    <property type="entry name" value="EF_HAND_2"/>
    <property type="match status" value="2"/>
</dbReference>
<dbReference type="InterPro" id="IPR008334">
    <property type="entry name" value="5'-Nucleotdase_C"/>
</dbReference>
<dbReference type="OrthoDB" id="408533at2759"/>
<feature type="compositionally biased region" description="Low complexity" evidence="3">
    <location>
        <begin position="10"/>
        <end position="26"/>
    </location>
</feature>
<dbReference type="InterPro" id="IPR036907">
    <property type="entry name" value="5'-Nucleotdase_C_sf"/>
</dbReference>
<name>A0A812U068_9DINO</name>
<proteinExistence type="inferred from homology"/>
<evidence type="ECO:0000313" key="5">
    <source>
        <dbReference type="EMBL" id="CAE7545475.1"/>
    </source>
</evidence>
<evidence type="ECO:0000256" key="2">
    <source>
        <dbReference type="ARBA" id="ARBA00022837"/>
    </source>
</evidence>
<dbReference type="Pfam" id="PF02872">
    <property type="entry name" value="5_nucleotid_C"/>
    <property type="match status" value="1"/>
</dbReference>
<dbReference type="AlphaFoldDB" id="A0A812U068"/>
<evidence type="ECO:0000259" key="4">
    <source>
        <dbReference type="PROSITE" id="PS50222"/>
    </source>
</evidence>
<sequence length="576" mass="63630">MGCNSSQQVAPSPSGSKAPSSEPESAFTRPPDAVGTFLRMIMINDVYILDNYPRFASAVVQARELCESQNCVVTSHINGDFLSPCIHTALDGGTTMMQALNYAQLDYACLGNHEFDMNKKQLQVRLPIFKGKLINTNGEDPELRSLPRFDVVKVGDKNVLFTGLCTQDKSIYSAKGCPIMRPFLESCAVAWDEAAKAQALDIMVPMTHQLIAEDRDLALDFQKDERFQGKVPVILGGHEHTVFEESSGDSLIVKAGQDGAQIAIIDVWWTSSGVRRRHRLVPAETFSGEAKAEAWTKERKDFVVKAMEAAITNLPCEMSSLNVRYEPSKLAGFLLEKFKRGLHQHEVEVVAMNGGGMRGKQSYKPGDFTLGDLYKELAFDEPFTVVKMKGSTLAQAVKHSRAGDLERPGFLHLDDGCLADDEHQLTTVNRQPLIEEQEYQVCCPRALLSGMNNIQPLIDFGKENGIPDEECCVLAKPVILEVCMKDLWRLLLGYAEWDVSRDGAVDPAEMQDGLLKAFAELDKDQSGLADFAEVETFLKTRMPAHASGSLAHELLKAVDKDGNGKVQIEELASFLH</sequence>
<dbReference type="InterPro" id="IPR006179">
    <property type="entry name" value="5_nucleotidase/apyrase"/>
</dbReference>
<organism evidence="5 6">
    <name type="scientific">Symbiodinium natans</name>
    <dbReference type="NCBI Taxonomy" id="878477"/>
    <lineage>
        <taxon>Eukaryota</taxon>
        <taxon>Sar</taxon>
        <taxon>Alveolata</taxon>
        <taxon>Dinophyceae</taxon>
        <taxon>Suessiales</taxon>
        <taxon>Symbiodiniaceae</taxon>
        <taxon>Symbiodinium</taxon>
    </lineage>
</organism>
<dbReference type="PANTHER" id="PTHR11575:SF48">
    <property type="entry name" value="5'-NUCLEOTIDASE"/>
    <property type="match status" value="1"/>
</dbReference>
<dbReference type="InterPro" id="IPR011992">
    <property type="entry name" value="EF-hand-dom_pair"/>
</dbReference>
<dbReference type="PANTHER" id="PTHR11575">
    <property type="entry name" value="5'-NUCLEOTIDASE-RELATED"/>
    <property type="match status" value="1"/>
</dbReference>
<dbReference type="SUPFAM" id="SSF56300">
    <property type="entry name" value="Metallo-dependent phosphatases"/>
    <property type="match status" value="1"/>
</dbReference>
<evidence type="ECO:0000256" key="1">
    <source>
        <dbReference type="ARBA" id="ARBA00006654"/>
    </source>
</evidence>
<accession>A0A812U068</accession>
<dbReference type="PROSITE" id="PS00018">
    <property type="entry name" value="EF_HAND_1"/>
    <property type="match status" value="1"/>
</dbReference>
<gene>
    <name evidence="5" type="primary">yfkN</name>
    <name evidence="5" type="ORF">SNAT2548_LOCUS30609</name>
</gene>
<dbReference type="EMBL" id="CAJNDS010002613">
    <property type="protein sequence ID" value="CAE7545475.1"/>
    <property type="molecule type" value="Genomic_DNA"/>
</dbReference>
<keyword evidence="6" id="KW-1185">Reference proteome</keyword>
<feature type="domain" description="EF-hand" evidence="4">
    <location>
        <begin position="546"/>
        <end position="576"/>
    </location>
</feature>
<feature type="region of interest" description="Disordered" evidence="3">
    <location>
        <begin position="1"/>
        <end position="29"/>
    </location>
</feature>
<dbReference type="InterPro" id="IPR002048">
    <property type="entry name" value="EF_hand_dom"/>
</dbReference>
<dbReference type="Pfam" id="PF13202">
    <property type="entry name" value="EF-hand_5"/>
    <property type="match status" value="1"/>
</dbReference>
<dbReference type="GO" id="GO:0016787">
    <property type="term" value="F:hydrolase activity"/>
    <property type="evidence" value="ECO:0007669"/>
    <property type="project" value="InterPro"/>
</dbReference>
<dbReference type="InterPro" id="IPR029052">
    <property type="entry name" value="Metallo-depent_PP-like"/>
</dbReference>
<feature type="domain" description="EF-hand" evidence="4">
    <location>
        <begin position="509"/>
        <end position="544"/>
    </location>
</feature>
<protein>
    <submittedName>
        <fullName evidence="5">YfkN protein</fullName>
    </submittedName>
</protein>
<dbReference type="Gene3D" id="3.90.780.10">
    <property type="entry name" value="5'-Nucleotidase, C-terminal domain"/>
    <property type="match status" value="1"/>
</dbReference>
<keyword evidence="2" id="KW-0106">Calcium</keyword>
<evidence type="ECO:0000256" key="3">
    <source>
        <dbReference type="SAM" id="MobiDB-lite"/>
    </source>
</evidence>
<dbReference type="Proteomes" id="UP000604046">
    <property type="component" value="Unassembled WGS sequence"/>
</dbReference>
<evidence type="ECO:0000313" key="6">
    <source>
        <dbReference type="Proteomes" id="UP000604046"/>
    </source>
</evidence>
<reference evidence="5" key="1">
    <citation type="submission" date="2021-02" db="EMBL/GenBank/DDBJ databases">
        <authorList>
            <person name="Dougan E. K."/>
            <person name="Rhodes N."/>
            <person name="Thang M."/>
            <person name="Chan C."/>
        </authorList>
    </citation>
    <scope>NUCLEOTIDE SEQUENCE</scope>
</reference>
<comment type="caution">
    <text evidence="5">The sequence shown here is derived from an EMBL/GenBank/DDBJ whole genome shotgun (WGS) entry which is preliminary data.</text>
</comment>
<dbReference type="InterPro" id="IPR018247">
    <property type="entry name" value="EF_Hand_1_Ca_BS"/>
</dbReference>
<dbReference type="Gene3D" id="1.10.238.10">
    <property type="entry name" value="EF-hand"/>
    <property type="match status" value="1"/>
</dbReference>
<dbReference type="CDD" id="cd00051">
    <property type="entry name" value="EFh"/>
    <property type="match status" value="1"/>
</dbReference>
<comment type="similarity">
    <text evidence="1">Belongs to the 5'-nucleotidase family.</text>
</comment>
<dbReference type="Gene3D" id="3.60.21.10">
    <property type="match status" value="1"/>
</dbReference>
<dbReference type="GO" id="GO:0009166">
    <property type="term" value="P:nucleotide catabolic process"/>
    <property type="evidence" value="ECO:0007669"/>
    <property type="project" value="InterPro"/>
</dbReference>
<dbReference type="SUPFAM" id="SSF47473">
    <property type="entry name" value="EF-hand"/>
    <property type="match status" value="1"/>
</dbReference>